<evidence type="ECO:0000313" key="2">
    <source>
        <dbReference type="EMBL" id="PPJ52326.1"/>
    </source>
</evidence>
<feature type="domain" description="Peptide N-acetyl-beta-D-glucosaminyl asparaginase amidase A N-terminal" evidence="1">
    <location>
        <begin position="130"/>
        <end position="444"/>
    </location>
</feature>
<protein>
    <recommendedName>
        <fullName evidence="1">Peptide N-acetyl-beta-D-glucosaminyl asparaginase amidase A N-terminal domain-containing protein</fullName>
    </recommendedName>
</protein>
<reference evidence="3" key="1">
    <citation type="journal article" date="2017" name="bioRxiv">
        <title>Conservation of a gene cluster reveals novel cercosporin biosynthetic mechanisms and extends production to the genus Colletotrichum.</title>
        <authorList>
            <person name="de Jonge R."/>
            <person name="Ebert M.K."/>
            <person name="Huitt-Roehl C.R."/>
            <person name="Pal P."/>
            <person name="Suttle J.C."/>
            <person name="Spanner R.E."/>
            <person name="Neubauer J.D."/>
            <person name="Jurick W.M.II."/>
            <person name="Stott K.A."/>
            <person name="Secor G.A."/>
            <person name="Thomma B.P.H.J."/>
            <person name="Van de Peer Y."/>
            <person name="Townsend C.A."/>
            <person name="Bolton M.D."/>
        </authorList>
    </citation>
    <scope>NUCLEOTIDE SEQUENCE [LARGE SCALE GENOMIC DNA]</scope>
    <source>
        <strain evidence="3">CBS538.71</strain>
    </source>
</reference>
<dbReference type="Pfam" id="PF12222">
    <property type="entry name" value="PNGaseA"/>
    <property type="match status" value="1"/>
</dbReference>
<evidence type="ECO:0000313" key="3">
    <source>
        <dbReference type="Proteomes" id="UP000237631"/>
    </source>
</evidence>
<dbReference type="InterPro" id="IPR056948">
    <property type="entry name" value="PNGaseA_N"/>
</dbReference>
<name>A0A2S6BXY3_9PEZI</name>
<organism evidence="2 3">
    <name type="scientific">Cercospora berteroae</name>
    <dbReference type="NCBI Taxonomy" id="357750"/>
    <lineage>
        <taxon>Eukaryota</taxon>
        <taxon>Fungi</taxon>
        <taxon>Dikarya</taxon>
        <taxon>Ascomycota</taxon>
        <taxon>Pezizomycotina</taxon>
        <taxon>Dothideomycetes</taxon>
        <taxon>Dothideomycetidae</taxon>
        <taxon>Mycosphaerellales</taxon>
        <taxon>Mycosphaerellaceae</taxon>
        <taxon>Cercospora</taxon>
    </lineage>
</organism>
<proteinExistence type="predicted"/>
<comment type="caution">
    <text evidence="2">The sequence shown here is derived from an EMBL/GenBank/DDBJ whole genome shotgun (WGS) entry which is preliminary data.</text>
</comment>
<evidence type="ECO:0000259" key="1">
    <source>
        <dbReference type="Pfam" id="PF12222"/>
    </source>
</evidence>
<dbReference type="InterPro" id="IPR021102">
    <property type="entry name" value="PNGase_A"/>
</dbReference>
<accession>A0A2S6BXY3</accession>
<dbReference type="Pfam" id="PF25156">
    <property type="entry name" value="PNGase_A_C"/>
    <property type="match status" value="1"/>
</dbReference>
<dbReference type="Proteomes" id="UP000237631">
    <property type="component" value="Unassembled WGS sequence"/>
</dbReference>
<dbReference type="AlphaFoldDB" id="A0A2S6BXY3"/>
<sequence>MPGQGADRNEEKNAVSRLLDPPGLFICGDRVGSSHITLPVLSPTRRILLRMMGGALALALLVNVWPEKPCAWGSRPAITTLSKVKVPSAHIHTLSEVFEVYPPVLAVTPEGDLEITDGSSNASVAVIPSTKPACQSTLVRHSFANSYGQPYVGDYSPPPCDFNRVTFNLTVQGAGRQYDRLGSISFGDIELFRTSTAEPTKNGITWTYLKDMTSFLPLFRAQQKIIFDLGNLVNDIYISPFNVTLTAAYFTVEGGFTPADVIIPISKRQGATGQASFFQFPRDKAANAITLPQNARKAVFTIAATGQAQEEFWWGNVPQSETNVFPGNESLAGFSPFREVQLYVDDLLAGIAWPFPVIFTGGVVPGLWRPVVGIDAFDLKEEEIDITPWLGLLCDGKSHTFELRVSGLNDSSNGTAYASNTTGTTWWLSGKVFTWLDRPGHVTTSGQLKRLSPDPAFQIASQVYHSSNGSNLTLAYQVEASRHLSVSSQIHLSDGSVTVAWTQQLQYSNSGNYTSTGDQTNTARTTGQYRSSGGYYRTFEYPIYSHSTQQSIDGNLTLTATVNRSKNTQTIGRLAFPIGIEPYAAVNASQAESTAFQGALLQTSQNGSAYYTANQTKHTSYGYGNITQHMSLFGVRSSEDPDSNGIPKITHSKELFHRQVLAVNDSVVQDEESLMGVSIGHRHGYRHRTAGDGEGMALSGTPGKGAWVRGW</sequence>
<keyword evidence="3" id="KW-1185">Reference proteome</keyword>
<dbReference type="PANTHER" id="PTHR31104">
    <property type="entry name" value="PEPTIDE-N4-(N-ACETYL-BETA-GLUCOSAMINYL)ASPARAGINE AMIDASE A PROTEIN"/>
    <property type="match status" value="1"/>
</dbReference>
<dbReference type="OrthoDB" id="1612078at2759"/>
<dbReference type="EMBL" id="PNEN01001706">
    <property type="protein sequence ID" value="PPJ52326.1"/>
    <property type="molecule type" value="Genomic_DNA"/>
</dbReference>
<gene>
    <name evidence="2" type="ORF">CBER1_10653</name>
</gene>